<name>A0A9P9FLM9_9HYPO</name>
<feature type="compositionally biased region" description="Basic and acidic residues" evidence="1">
    <location>
        <begin position="293"/>
        <end position="304"/>
    </location>
</feature>
<evidence type="ECO:0000256" key="1">
    <source>
        <dbReference type="SAM" id="MobiDB-lite"/>
    </source>
</evidence>
<feature type="domain" description="Myb-like" evidence="2">
    <location>
        <begin position="190"/>
        <end position="232"/>
    </location>
</feature>
<feature type="compositionally biased region" description="Basic and acidic residues" evidence="1">
    <location>
        <begin position="102"/>
        <end position="116"/>
    </location>
</feature>
<proteinExistence type="predicted"/>
<feature type="compositionally biased region" description="Basic residues" evidence="1">
    <location>
        <begin position="117"/>
        <end position="127"/>
    </location>
</feature>
<reference evidence="3" key="1">
    <citation type="journal article" date="2021" name="Nat. Commun.">
        <title>Genetic determinants of endophytism in the Arabidopsis root mycobiome.</title>
        <authorList>
            <person name="Mesny F."/>
            <person name="Miyauchi S."/>
            <person name="Thiergart T."/>
            <person name="Pickel B."/>
            <person name="Atanasova L."/>
            <person name="Karlsson M."/>
            <person name="Huettel B."/>
            <person name="Barry K.W."/>
            <person name="Haridas S."/>
            <person name="Chen C."/>
            <person name="Bauer D."/>
            <person name="Andreopoulos W."/>
            <person name="Pangilinan J."/>
            <person name="LaButti K."/>
            <person name="Riley R."/>
            <person name="Lipzen A."/>
            <person name="Clum A."/>
            <person name="Drula E."/>
            <person name="Henrissat B."/>
            <person name="Kohler A."/>
            <person name="Grigoriev I.V."/>
            <person name="Martin F.M."/>
            <person name="Hacquard S."/>
        </authorList>
    </citation>
    <scope>NUCLEOTIDE SEQUENCE</scope>
    <source>
        <strain evidence="3">MPI-CAGE-AT-0147</strain>
    </source>
</reference>
<feature type="compositionally biased region" description="Basic residues" evidence="1">
    <location>
        <begin position="282"/>
        <end position="292"/>
    </location>
</feature>
<protein>
    <recommendedName>
        <fullName evidence="2">Myb-like domain-containing protein</fullName>
    </recommendedName>
</protein>
<feature type="compositionally biased region" description="Polar residues" evidence="1">
    <location>
        <begin position="253"/>
        <end position="265"/>
    </location>
</feature>
<evidence type="ECO:0000259" key="2">
    <source>
        <dbReference type="PROSITE" id="PS50090"/>
    </source>
</evidence>
<comment type="caution">
    <text evidence="3">The sequence shown here is derived from an EMBL/GenBank/DDBJ whole genome shotgun (WGS) entry which is preliminary data.</text>
</comment>
<dbReference type="InterPro" id="IPR001005">
    <property type="entry name" value="SANT/Myb"/>
</dbReference>
<feature type="compositionally biased region" description="Low complexity" evidence="1">
    <location>
        <begin position="47"/>
        <end position="62"/>
    </location>
</feature>
<gene>
    <name evidence="3" type="ORF">EDB81DRAFT_281329</name>
</gene>
<keyword evidence="4" id="KW-1185">Reference proteome</keyword>
<dbReference type="EMBL" id="JAGMUV010000003">
    <property type="protein sequence ID" value="KAH7166249.1"/>
    <property type="molecule type" value="Genomic_DNA"/>
</dbReference>
<feature type="compositionally biased region" description="Polar residues" evidence="1">
    <location>
        <begin position="168"/>
        <end position="185"/>
    </location>
</feature>
<feature type="compositionally biased region" description="Polar residues" evidence="1">
    <location>
        <begin position="79"/>
        <end position="101"/>
    </location>
</feature>
<sequence>MPRNKKAAKRGSLEAEEFERRQSSDDDSKEAVSGSENESSHDDSSRSADNSNSSSRVSDASSYGGKDHKNCMNGKCLQSEYSSDCSQICSEPDSNQSSNNDWETKTSSKKQREYKVKGKSKKGKKNSKPTSSTGTTSTSETSTNEASSSDIKTSSHPESSVDNEDSSKVSTRYTSTANSKQSLSGDGSGWTFSEDCLLRNMKGGVHPATWAAIGAVLNRSKSEVRARWKIIKDLPLHRSADDTGLVTDLSPAEDSSGNAESQGAQNDDEKPKPKKGMDKGKHVSKTTKWHKGARNDKVAFENKQAKVKATEIQQETRQSLSGEEASFESATSSSSLESTSIPHGGYGYSGKRDEMRYLQDHIYADLYPADIHPEPDAHLGKRDCELLGAIESKLKRSKWLEMQANFFNVTGRMVPLDAIRARCERAEEVAKPKPRPTTRDLAIRLERVEKWVSKVSHEDSEDS</sequence>
<feature type="region of interest" description="Disordered" evidence="1">
    <location>
        <begin position="1"/>
        <end position="193"/>
    </location>
</feature>
<dbReference type="OrthoDB" id="5154006at2759"/>
<feature type="compositionally biased region" description="Low complexity" evidence="1">
    <location>
        <begin position="321"/>
        <end position="340"/>
    </location>
</feature>
<feature type="compositionally biased region" description="Polar residues" evidence="1">
    <location>
        <begin position="150"/>
        <end position="160"/>
    </location>
</feature>
<dbReference type="SUPFAM" id="SSF46689">
    <property type="entry name" value="Homeodomain-like"/>
    <property type="match status" value="1"/>
</dbReference>
<evidence type="ECO:0000313" key="3">
    <source>
        <dbReference type="EMBL" id="KAH7166249.1"/>
    </source>
</evidence>
<evidence type="ECO:0000313" key="4">
    <source>
        <dbReference type="Proteomes" id="UP000738349"/>
    </source>
</evidence>
<dbReference type="InterPro" id="IPR009057">
    <property type="entry name" value="Homeodomain-like_sf"/>
</dbReference>
<feature type="compositionally biased region" description="Polar residues" evidence="1">
    <location>
        <begin position="311"/>
        <end position="320"/>
    </location>
</feature>
<dbReference type="PROSITE" id="PS50090">
    <property type="entry name" value="MYB_LIKE"/>
    <property type="match status" value="1"/>
</dbReference>
<feature type="region of interest" description="Disordered" evidence="1">
    <location>
        <begin position="233"/>
        <end position="348"/>
    </location>
</feature>
<dbReference type="Proteomes" id="UP000738349">
    <property type="component" value="Unassembled WGS sequence"/>
</dbReference>
<organism evidence="3 4">
    <name type="scientific">Dactylonectria macrodidyma</name>
    <dbReference type="NCBI Taxonomy" id="307937"/>
    <lineage>
        <taxon>Eukaryota</taxon>
        <taxon>Fungi</taxon>
        <taxon>Dikarya</taxon>
        <taxon>Ascomycota</taxon>
        <taxon>Pezizomycotina</taxon>
        <taxon>Sordariomycetes</taxon>
        <taxon>Hypocreomycetidae</taxon>
        <taxon>Hypocreales</taxon>
        <taxon>Nectriaceae</taxon>
        <taxon>Dactylonectria</taxon>
    </lineage>
</organism>
<feature type="compositionally biased region" description="Basic and acidic residues" evidence="1">
    <location>
        <begin position="267"/>
        <end position="281"/>
    </location>
</feature>
<dbReference type="AlphaFoldDB" id="A0A9P9FLM9"/>
<accession>A0A9P9FLM9</accession>
<feature type="compositionally biased region" description="Basic and acidic residues" evidence="1">
    <location>
        <begin position="18"/>
        <end position="30"/>
    </location>
</feature>
<feature type="compositionally biased region" description="Low complexity" evidence="1">
    <location>
        <begin position="128"/>
        <end position="149"/>
    </location>
</feature>